<evidence type="ECO:0000259" key="4">
    <source>
        <dbReference type="Pfam" id="PF00370"/>
    </source>
</evidence>
<dbReference type="AlphaFoldDB" id="A0A9X2A4J7"/>
<evidence type="ECO:0000256" key="3">
    <source>
        <dbReference type="ARBA" id="ARBA00022777"/>
    </source>
</evidence>
<dbReference type="CDD" id="cd07804">
    <property type="entry name" value="ASKHA_NBD_FGGY_RrXK-like"/>
    <property type="match status" value="1"/>
</dbReference>
<dbReference type="EMBL" id="JAKRYL010000005">
    <property type="protein sequence ID" value="MCL7746837.1"/>
    <property type="molecule type" value="Genomic_DNA"/>
</dbReference>
<dbReference type="Pfam" id="PF00370">
    <property type="entry name" value="FGGY_N"/>
    <property type="match status" value="1"/>
</dbReference>
<organism evidence="6 7">
    <name type="scientific">Halalkalibacter alkaliphilus</name>
    <dbReference type="NCBI Taxonomy" id="2917993"/>
    <lineage>
        <taxon>Bacteria</taxon>
        <taxon>Bacillati</taxon>
        <taxon>Bacillota</taxon>
        <taxon>Bacilli</taxon>
        <taxon>Bacillales</taxon>
        <taxon>Bacillaceae</taxon>
        <taxon>Halalkalibacter</taxon>
    </lineage>
</organism>
<sequence>MEYLIGVDIGTQGTKAVLINPEGKVLAHSYQGYDVETPKSSWAQQWPEPWEDATFSTIKAVVEKSNVDPEDIKGVAVSSLYGGSGIPVNAEMKPLAPCLIWMDRRAEKEVEWVKENINLDALFEITGNSVNSYFGFAKILWMKNNLTKIWNDIKYFLPPAPYIVYKLTGEVAVDYSSAGNIGGVYNIKERTWSKEMTEKLGIPLEVFPERLVECTEVVGGITEAASEKTGLKAGTPVICGGVDAPVATLGAGAFSEGNHVAMLGTSMCWGFVTETPNLSPHLVSMPHVIDSSEKIYTFGGAATAGAIMRWFRDIIGSEEIEAEEKLGINAYTLLDLIAKDVPAGSEGLLVLPYFMGERSPIWDSDARGIIVGLSLVHEKKHLYKAFMEGVAYSLRHNMEMVAGTEAKLDKEIIIVGGGSKSLIWPQIYADVTGRPIRIIKNDVEAPLGDALLAGLATGVIENPNVLTDWLEFEDTIQPNLENTQIYDKYFEEYKSIYLNVKENVTRLTKVEN</sequence>
<dbReference type="PANTHER" id="PTHR43095">
    <property type="entry name" value="SUGAR KINASE"/>
    <property type="match status" value="1"/>
</dbReference>
<evidence type="ECO:0000313" key="7">
    <source>
        <dbReference type="Proteomes" id="UP001139150"/>
    </source>
</evidence>
<evidence type="ECO:0000259" key="5">
    <source>
        <dbReference type="Pfam" id="PF02782"/>
    </source>
</evidence>
<accession>A0A9X2A4J7</accession>
<feature type="domain" description="Carbohydrate kinase FGGY N-terminal" evidence="4">
    <location>
        <begin position="3"/>
        <end position="250"/>
    </location>
</feature>
<dbReference type="RefSeq" id="WP_250095746.1">
    <property type="nucleotide sequence ID" value="NZ_JAKRYL010000005.1"/>
</dbReference>
<name>A0A9X2A4J7_9BACI</name>
<protein>
    <submittedName>
        <fullName evidence="6">FGGY-family carbohydrate kinase</fullName>
    </submittedName>
</protein>
<gene>
    <name evidence="6" type="ORF">MF646_06845</name>
</gene>
<dbReference type="PANTHER" id="PTHR43095:SF5">
    <property type="entry name" value="XYLULOSE KINASE"/>
    <property type="match status" value="1"/>
</dbReference>
<proteinExistence type="inferred from homology"/>
<dbReference type="Gene3D" id="3.30.420.40">
    <property type="match status" value="2"/>
</dbReference>
<dbReference type="InterPro" id="IPR018485">
    <property type="entry name" value="FGGY_C"/>
</dbReference>
<evidence type="ECO:0000313" key="6">
    <source>
        <dbReference type="EMBL" id="MCL7746837.1"/>
    </source>
</evidence>
<dbReference type="Pfam" id="PF02782">
    <property type="entry name" value="FGGY_C"/>
    <property type="match status" value="1"/>
</dbReference>
<dbReference type="PIRSF" id="PIRSF000538">
    <property type="entry name" value="GlpK"/>
    <property type="match status" value="1"/>
</dbReference>
<keyword evidence="7" id="KW-1185">Reference proteome</keyword>
<dbReference type="Proteomes" id="UP001139150">
    <property type="component" value="Unassembled WGS sequence"/>
</dbReference>
<dbReference type="InterPro" id="IPR050406">
    <property type="entry name" value="FGGY_Carb_Kinase"/>
</dbReference>
<dbReference type="GO" id="GO:0005975">
    <property type="term" value="P:carbohydrate metabolic process"/>
    <property type="evidence" value="ECO:0007669"/>
    <property type="project" value="InterPro"/>
</dbReference>
<dbReference type="SUPFAM" id="SSF53067">
    <property type="entry name" value="Actin-like ATPase domain"/>
    <property type="match status" value="2"/>
</dbReference>
<keyword evidence="3 6" id="KW-0418">Kinase</keyword>
<evidence type="ECO:0000256" key="1">
    <source>
        <dbReference type="ARBA" id="ARBA00009156"/>
    </source>
</evidence>
<comment type="similarity">
    <text evidence="1">Belongs to the FGGY kinase family.</text>
</comment>
<keyword evidence="2" id="KW-0808">Transferase</keyword>
<evidence type="ECO:0000256" key="2">
    <source>
        <dbReference type="ARBA" id="ARBA00022679"/>
    </source>
</evidence>
<dbReference type="GO" id="GO:0016301">
    <property type="term" value="F:kinase activity"/>
    <property type="evidence" value="ECO:0007669"/>
    <property type="project" value="UniProtKB-KW"/>
</dbReference>
<comment type="caution">
    <text evidence="6">The sequence shown here is derived from an EMBL/GenBank/DDBJ whole genome shotgun (WGS) entry which is preliminary data.</text>
</comment>
<feature type="domain" description="Carbohydrate kinase FGGY C-terminal" evidence="5">
    <location>
        <begin position="261"/>
        <end position="456"/>
    </location>
</feature>
<dbReference type="InterPro" id="IPR000577">
    <property type="entry name" value="Carb_kinase_FGGY"/>
</dbReference>
<reference evidence="6" key="1">
    <citation type="submission" date="2022-02" db="EMBL/GenBank/DDBJ databases">
        <title>Halalkalibacter sp. nov. isolated from Lonar Lake, India.</title>
        <authorList>
            <person name="Joshi A."/>
            <person name="Thite S."/>
            <person name="Lodha T."/>
        </authorList>
    </citation>
    <scope>NUCLEOTIDE SEQUENCE</scope>
    <source>
        <strain evidence="6">MEB205</strain>
    </source>
</reference>
<dbReference type="InterPro" id="IPR018484">
    <property type="entry name" value="FGGY_N"/>
</dbReference>
<dbReference type="InterPro" id="IPR043129">
    <property type="entry name" value="ATPase_NBD"/>
</dbReference>